<dbReference type="EMBL" id="UYWY01021034">
    <property type="protein sequence ID" value="VDM43225.1"/>
    <property type="molecule type" value="Genomic_DNA"/>
</dbReference>
<protein>
    <submittedName>
        <fullName evidence="4 5">Metallophosphoesterase</fullName>
    </submittedName>
</protein>
<dbReference type="WBParaSite" id="TCNE_0000189601-mRNA-1">
    <property type="protein sequence ID" value="TCNE_0000189601-mRNA-1"/>
    <property type="gene ID" value="TCNE_0000189601"/>
</dbReference>
<sequence length="80" mass="8807">MSLRNTSPLKMDGWVLHGGVVHDTAFNEGPLRAWLEWPLGASIVGVANGRCSIFQDVLEVVAESAEVEFWQVSSRLLLRG</sequence>
<evidence type="ECO:0000313" key="2">
    <source>
        <dbReference type="EMBL" id="VDM43225.1"/>
    </source>
</evidence>
<dbReference type="AlphaFoldDB" id="A0A183UTT4"/>
<name>A0A183UTT4_TOXCA</name>
<dbReference type="Proteomes" id="UP000050794">
    <property type="component" value="Unassembled WGS sequence"/>
</dbReference>
<dbReference type="WBParaSite" id="TCNE_0001190401-mRNA-1">
    <property type="protein sequence ID" value="TCNE_0001190401-mRNA-1"/>
    <property type="gene ID" value="TCNE_0001190401"/>
</dbReference>
<keyword evidence="3" id="KW-1185">Reference proteome</keyword>
<evidence type="ECO:0000313" key="5">
    <source>
        <dbReference type="WBParaSite" id="TCNE_0001190401-mRNA-1"/>
    </source>
</evidence>
<reference evidence="1 3" key="2">
    <citation type="submission" date="2018-11" db="EMBL/GenBank/DDBJ databases">
        <authorList>
            <consortium name="Pathogen Informatics"/>
        </authorList>
    </citation>
    <scope>NUCLEOTIDE SEQUENCE [LARGE SCALE GENOMIC DNA]</scope>
</reference>
<reference evidence="4 5" key="1">
    <citation type="submission" date="2016-06" db="UniProtKB">
        <authorList>
            <consortium name="WormBaseParasite"/>
        </authorList>
    </citation>
    <scope>IDENTIFICATION</scope>
</reference>
<evidence type="ECO:0000313" key="3">
    <source>
        <dbReference type="Proteomes" id="UP000050794"/>
    </source>
</evidence>
<dbReference type="EMBL" id="UYWY01001630">
    <property type="protein sequence ID" value="VDM27011.1"/>
    <property type="molecule type" value="Genomic_DNA"/>
</dbReference>
<accession>A0A183UTT4</accession>
<gene>
    <name evidence="2" type="ORF">TCNE_LOCUS11904</name>
    <name evidence="1" type="ORF">TCNE_LOCUS1896</name>
</gene>
<organism evidence="3 5">
    <name type="scientific">Toxocara canis</name>
    <name type="common">Canine roundworm</name>
    <dbReference type="NCBI Taxonomy" id="6265"/>
    <lineage>
        <taxon>Eukaryota</taxon>
        <taxon>Metazoa</taxon>
        <taxon>Ecdysozoa</taxon>
        <taxon>Nematoda</taxon>
        <taxon>Chromadorea</taxon>
        <taxon>Rhabditida</taxon>
        <taxon>Spirurina</taxon>
        <taxon>Ascaridomorpha</taxon>
        <taxon>Ascaridoidea</taxon>
        <taxon>Toxocaridae</taxon>
        <taxon>Toxocara</taxon>
    </lineage>
</organism>
<evidence type="ECO:0000313" key="4">
    <source>
        <dbReference type="WBParaSite" id="TCNE_0000189601-mRNA-1"/>
    </source>
</evidence>
<proteinExistence type="predicted"/>
<evidence type="ECO:0000313" key="1">
    <source>
        <dbReference type="EMBL" id="VDM27011.1"/>
    </source>
</evidence>